<dbReference type="SUPFAM" id="SSF52540">
    <property type="entry name" value="P-loop containing nucleoside triphosphate hydrolases"/>
    <property type="match status" value="1"/>
</dbReference>
<dbReference type="Gene3D" id="3.40.50.10140">
    <property type="entry name" value="Toll/interleukin-1 receptor homology (TIR) domain"/>
    <property type="match status" value="1"/>
</dbReference>
<dbReference type="InterPro" id="IPR000157">
    <property type="entry name" value="TIR_dom"/>
</dbReference>
<gene>
    <name evidence="2" type="ORF">PIB30_034468</name>
</gene>
<keyword evidence="3" id="KW-1185">Reference proteome</keyword>
<dbReference type="PANTHER" id="PTHR11017:SF252">
    <property type="entry name" value="RESISTANCE PROTEIN (TIR-NBS-LRR CLASS), PUTATIVE-RELATED"/>
    <property type="match status" value="1"/>
</dbReference>
<dbReference type="PRINTS" id="PR00364">
    <property type="entry name" value="DISEASERSIST"/>
</dbReference>
<dbReference type="InterPro" id="IPR042197">
    <property type="entry name" value="Apaf_helical"/>
</dbReference>
<proteinExistence type="predicted"/>
<sequence>MANHGSDYTYEYDVFLCFRRGVHLKFIDYLFEALDGIDINTFKDADNEESPTEKEETSPDVLEKIERSRIAVVLFCKDFPYSRRCLDEVAKIMECYEKKTMKLVVPLFYRGTSVTDVCQQEKGTPYEKAFSQHELGKESDKINTWKSALQRIGDLSGINCHKEYETKLISRIVKGISARLPPLRLQIKDVTGLDSRFDEEVKLLLDIGNNDEVHMLAIYGPPGIGKTTFAAHIFNKIISNDDQFTAASFISNIRDKPKFEDLQSTLLDEMCEERKTREKDDTNEEDGEIIKDKLGGKKVLLVLDDVNKIEQLESLAGDCNWFGLGSRIIITTRDPNLLNTHRDRDKIKKYQMRELNDDDSRKLFCWYAFGNSQPAKDFADFTTKALSIARGSPLALKALGIRLKDYELEEWEMELDKYNKVPGALEFLLKSFGVHK</sequence>
<dbReference type="InterPro" id="IPR027417">
    <property type="entry name" value="P-loop_NTPase"/>
</dbReference>
<dbReference type="InterPro" id="IPR044974">
    <property type="entry name" value="Disease_R_plants"/>
</dbReference>
<dbReference type="Pfam" id="PF00931">
    <property type="entry name" value="NB-ARC"/>
    <property type="match status" value="1"/>
</dbReference>
<dbReference type="InterPro" id="IPR002182">
    <property type="entry name" value="NB-ARC"/>
</dbReference>
<name>A0ABU6UEU3_9FABA</name>
<dbReference type="Gene3D" id="1.10.8.430">
    <property type="entry name" value="Helical domain of apoptotic protease-activating factors"/>
    <property type="match status" value="1"/>
</dbReference>
<dbReference type="SMART" id="SM00255">
    <property type="entry name" value="TIR"/>
    <property type="match status" value="1"/>
</dbReference>
<evidence type="ECO:0000313" key="2">
    <source>
        <dbReference type="EMBL" id="MED6158633.1"/>
    </source>
</evidence>
<dbReference type="EMBL" id="JASCZI010120989">
    <property type="protein sequence ID" value="MED6158633.1"/>
    <property type="molecule type" value="Genomic_DNA"/>
</dbReference>
<dbReference type="Pfam" id="PF01582">
    <property type="entry name" value="TIR"/>
    <property type="match status" value="1"/>
</dbReference>
<reference evidence="2 3" key="1">
    <citation type="journal article" date="2023" name="Plants (Basel)">
        <title>Bridging the Gap: Combining Genomics and Transcriptomics Approaches to Understand Stylosanthes scabra, an Orphan Legume from the Brazilian Caatinga.</title>
        <authorList>
            <person name="Ferreira-Neto J.R.C."/>
            <person name="da Silva M.D."/>
            <person name="Binneck E."/>
            <person name="de Melo N.F."/>
            <person name="da Silva R.H."/>
            <person name="de Melo A.L.T.M."/>
            <person name="Pandolfi V."/>
            <person name="Bustamante F.O."/>
            <person name="Brasileiro-Vidal A.C."/>
            <person name="Benko-Iseppon A.M."/>
        </authorList>
    </citation>
    <scope>NUCLEOTIDE SEQUENCE [LARGE SCALE GENOMIC DNA]</scope>
    <source>
        <tissue evidence="2">Leaves</tissue>
    </source>
</reference>
<accession>A0ABU6UEU3</accession>
<dbReference type="SUPFAM" id="SSF52200">
    <property type="entry name" value="Toll/Interleukin receptor TIR domain"/>
    <property type="match status" value="1"/>
</dbReference>
<dbReference type="PROSITE" id="PS50104">
    <property type="entry name" value="TIR"/>
    <property type="match status" value="1"/>
</dbReference>
<protein>
    <recommendedName>
        <fullName evidence="1">TIR domain-containing protein</fullName>
    </recommendedName>
</protein>
<organism evidence="2 3">
    <name type="scientific">Stylosanthes scabra</name>
    <dbReference type="NCBI Taxonomy" id="79078"/>
    <lineage>
        <taxon>Eukaryota</taxon>
        <taxon>Viridiplantae</taxon>
        <taxon>Streptophyta</taxon>
        <taxon>Embryophyta</taxon>
        <taxon>Tracheophyta</taxon>
        <taxon>Spermatophyta</taxon>
        <taxon>Magnoliopsida</taxon>
        <taxon>eudicotyledons</taxon>
        <taxon>Gunneridae</taxon>
        <taxon>Pentapetalae</taxon>
        <taxon>rosids</taxon>
        <taxon>fabids</taxon>
        <taxon>Fabales</taxon>
        <taxon>Fabaceae</taxon>
        <taxon>Papilionoideae</taxon>
        <taxon>50 kb inversion clade</taxon>
        <taxon>dalbergioids sensu lato</taxon>
        <taxon>Dalbergieae</taxon>
        <taxon>Pterocarpus clade</taxon>
        <taxon>Stylosanthes</taxon>
    </lineage>
</organism>
<dbReference type="PANTHER" id="PTHR11017">
    <property type="entry name" value="LEUCINE-RICH REPEAT-CONTAINING PROTEIN"/>
    <property type="match status" value="1"/>
</dbReference>
<evidence type="ECO:0000313" key="3">
    <source>
        <dbReference type="Proteomes" id="UP001341840"/>
    </source>
</evidence>
<dbReference type="Proteomes" id="UP001341840">
    <property type="component" value="Unassembled WGS sequence"/>
</dbReference>
<dbReference type="InterPro" id="IPR035897">
    <property type="entry name" value="Toll_tir_struct_dom_sf"/>
</dbReference>
<evidence type="ECO:0000259" key="1">
    <source>
        <dbReference type="PROSITE" id="PS50104"/>
    </source>
</evidence>
<dbReference type="Gene3D" id="3.40.50.300">
    <property type="entry name" value="P-loop containing nucleotide triphosphate hydrolases"/>
    <property type="match status" value="1"/>
</dbReference>
<feature type="domain" description="TIR" evidence="1">
    <location>
        <begin position="10"/>
        <end position="180"/>
    </location>
</feature>
<comment type="caution">
    <text evidence="2">The sequence shown here is derived from an EMBL/GenBank/DDBJ whole genome shotgun (WGS) entry which is preliminary data.</text>
</comment>